<dbReference type="EMBL" id="MU854396">
    <property type="protein sequence ID" value="KAK4039622.1"/>
    <property type="molecule type" value="Genomic_DNA"/>
</dbReference>
<dbReference type="Gene3D" id="3.30.900.10">
    <property type="entry name" value="HORMA domain"/>
    <property type="match status" value="1"/>
</dbReference>
<feature type="compositionally biased region" description="Polar residues" evidence="1">
    <location>
        <begin position="331"/>
        <end position="347"/>
    </location>
</feature>
<accession>A0AAN6SR84</accession>
<evidence type="ECO:0000256" key="1">
    <source>
        <dbReference type="SAM" id="MobiDB-lite"/>
    </source>
</evidence>
<name>A0AAN6SR84_9PEZI</name>
<dbReference type="AlphaFoldDB" id="A0AAN6SR84"/>
<feature type="region of interest" description="Disordered" evidence="1">
    <location>
        <begin position="540"/>
        <end position="572"/>
    </location>
</feature>
<dbReference type="InterPro" id="IPR003511">
    <property type="entry name" value="HORMA_dom"/>
</dbReference>
<feature type="domain" description="HORMA" evidence="2">
    <location>
        <begin position="20"/>
        <end position="155"/>
    </location>
</feature>
<sequence length="593" mass="65870">MPKRPTASYAIERRVKRDLELCKVVFGATISQILFARRAFPPECFQLLPLEEVVSRSFEDIVASGSEIQDHDKELLRDQGSTLFLRQGMNYGLNRFLGILREDIFPLIETEGLVKFRVSYLRTKTWKENCLAEYYTVALKYENDGRYEVDIWRAGTGKQHVANTDSQLWNLGDYLSRLPSWTGLNPFFPLVPARLLTLTGAEPLHWTLAFHATERPDDPPIGVWKFDRTDFDDANLDLQQHEGYAYARITRLEIMPLSPTDIEDVIFETSPDPEPGSLVDHKSRTKPPMTAPLSQKAQGKEKRNRETTQRAKNSRKLSPRSRGAAAAQLSPPLTLTSSRNASKNATAENGGETEVAADNTGNGAPQRAEGTRNPASRKGLVTKRKPKRPLQLFEEAASSLPLTQIISQSQSLGQRTQVAKSDRRHGLGNNAAGQEWFTENVPHSPSPDPFTLLDGISLSPEAISATQTSPFVALPRLPTQFPTTQYHMRHAIPMDESRGLLRLGPSSSVVRGHCGMSQWEPRASPPANLLGIAISDDEENVETISEAGPETLPRPPIERDDAGISYSFSPDTVGRRTSQALFHDLPSSSDGEE</sequence>
<evidence type="ECO:0000313" key="3">
    <source>
        <dbReference type="EMBL" id="KAK4039622.1"/>
    </source>
</evidence>
<proteinExistence type="predicted"/>
<keyword evidence="4" id="KW-1185">Reference proteome</keyword>
<gene>
    <name evidence="3" type="ORF">C8A01DRAFT_46953</name>
</gene>
<protein>
    <recommendedName>
        <fullName evidence="2">HORMA domain-containing protein</fullName>
    </recommendedName>
</protein>
<evidence type="ECO:0000259" key="2">
    <source>
        <dbReference type="Pfam" id="PF02301"/>
    </source>
</evidence>
<feature type="region of interest" description="Disordered" evidence="1">
    <location>
        <begin position="266"/>
        <end position="388"/>
    </location>
</feature>
<dbReference type="Pfam" id="PF02301">
    <property type="entry name" value="HORMA"/>
    <property type="match status" value="1"/>
</dbReference>
<comment type="caution">
    <text evidence="3">The sequence shown here is derived from an EMBL/GenBank/DDBJ whole genome shotgun (WGS) entry which is preliminary data.</text>
</comment>
<reference evidence="4" key="1">
    <citation type="journal article" date="2023" name="Mol. Phylogenet. Evol.">
        <title>Genome-scale phylogeny and comparative genomics of the fungal order Sordariales.</title>
        <authorList>
            <person name="Hensen N."/>
            <person name="Bonometti L."/>
            <person name="Westerberg I."/>
            <person name="Brannstrom I.O."/>
            <person name="Guillou S."/>
            <person name="Cros-Aarteil S."/>
            <person name="Calhoun S."/>
            <person name="Haridas S."/>
            <person name="Kuo A."/>
            <person name="Mondo S."/>
            <person name="Pangilinan J."/>
            <person name="Riley R."/>
            <person name="LaButti K."/>
            <person name="Andreopoulos B."/>
            <person name="Lipzen A."/>
            <person name="Chen C."/>
            <person name="Yan M."/>
            <person name="Daum C."/>
            <person name="Ng V."/>
            <person name="Clum A."/>
            <person name="Steindorff A."/>
            <person name="Ohm R.A."/>
            <person name="Martin F."/>
            <person name="Silar P."/>
            <person name="Natvig D.O."/>
            <person name="Lalanne C."/>
            <person name="Gautier V."/>
            <person name="Ament-Velasquez S.L."/>
            <person name="Kruys A."/>
            <person name="Hutchinson M.I."/>
            <person name="Powell A.J."/>
            <person name="Barry K."/>
            <person name="Miller A.N."/>
            <person name="Grigoriev I.V."/>
            <person name="Debuchy R."/>
            <person name="Gladieux P."/>
            <person name="Hiltunen Thoren M."/>
            <person name="Johannesson H."/>
        </authorList>
    </citation>
    <scope>NUCLEOTIDE SEQUENCE [LARGE SCALE GENOMIC DNA]</scope>
    <source>
        <strain evidence="4">CBS 284.82</strain>
    </source>
</reference>
<feature type="compositionally biased region" description="Basic and acidic residues" evidence="1">
    <location>
        <begin position="298"/>
        <end position="309"/>
    </location>
</feature>
<evidence type="ECO:0000313" key="4">
    <source>
        <dbReference type="Proteomes" id="UP001303115"/>
    </source>
</evidence>
<dbReference type="Proteomes" id="UP001303115">
    <property type="component" value="Unassembled WGS sequence"/>
</dbReference>
<organism evidence="3 4">
    <name type="scientific">Parachaetomium inaequale</name>
    <dbReference type="NCBI Taxonomy" id="2588326"/>
    <lineage>
        <taxon>Eukaryota</taxon>
        <taxon>Fungi</taxon>
        <taxon>Dikarya</taxon>
        <taxon>Ascomycota</taxon>
        <taxon>Pezizomycotina</taxon>
        <taxon>Sordariomycetes</taxon>
        <taxon>Sordariomycetidae</taxon>
        <taxon>Sordariales</taxon>
        <taxon>Chaetomiaceae</taxon>
        <taxon>Parachaetomium</taxon>
    </lineage>
</organism>
<dbReference type="InterPro" id="IPR036570">
    <property type="entry name" value="HORMA_dom_sf"/>
</dbReference>